<reference evidence="9" key="1">
    <citation type="journal article" date="2019" name="Int. J. Syst. Evol. Microbiol.">
        <title>The Global Catalogue of Microorganisms (GCM) 10K type strain sequencing project: providing services to taxonomists for standard genome sequencing and annotation.</title>
        <authorList>
            <consortium name="The Broad Institute Genomics Platform"/>
            <consortium name="The Broad Institute Genome Sequencing Center for Infectious Disease"/>
            <person name="Wu L."/>
            <person name="Ma J."/>
        </authorList>
    </citation>
    <scope>NUCLEOTIDE SEQUENCE [LARGE SCALE GENOMIC DNA]</scope>
    <source>
        <strain evidence="9">2902at01</strain>
    </source>
</reference>
<dbReference type="PANTHER" id="PTHR30287:SF1">
    <property type="entry name" value="INNER MEMBRANE PROTEIN"/>
    <property type="match status" value="1"/>
</dbReference>
<proteinExistence type="predicted"/>
<evidence type="ECO:0000256" key="1">
    <source>
        <dbReference type="ARBA" id="ARBA00004651"/>
    </source>
</evidence>
<feature type="transmembrane region" description="Helical" evidence="6">
    <location>
        <begin position="358"/>
        <end position="378"/>
    </location>
</feature>
<protein>
    <submittedName>
        <fullName evidence="8">FtsX-like permease family protein</fullName>
    </submittedName>
</protein>
<comment type="subcellular location">
    <subcellularLocation>
        <location evidence="1">Cell membrane</location>
        <topology evidence="1">Multi-pass membrane protein</topology>
    </subcellularLocation>
</comment>
<dbReference type="EMBL" id="JBHSBN010000018">
    <property type="protein sequence ID" value="MFC4108835.1"/>
    <property type="molecule type" value="Genomic_DNA"/>
</dbReference>
<feature type="transmembrane region" description="Helical" evidence="6">
    <location>
        <begin position="764"/>
        <end position="789"/>
    </location>
</feature>
<feature type="domain" description="ABC3 transporter permease C-terminal" evidence="7">
    <location>
        <begin position="724"/>
        <end position="828"/>
    </location>
</feature>
<dbReference type="PROSITE" id="PS51257">
    <property type="entry name" value="PROKAR_LIPOPROTEIN"/>
    <property type="match status" value="1"/>
</dbReference>
<feature type="transmembrane region" description="Helical" evidence="6">
    <location>
        <begin position="261"/>
        <end position="283"/>
    </location>
</feature>
<comment type="caution">
    <text evidence="8">The sequence shown here is derived from an EMBL/GenBank/DDBJ whole genome shotgun (WGS) entry which is preliminary data.</text>
</comment>
<name>A0ABV8KRR2_9ACTN</name>
<evidence type="ECO:0000313" key="8">
    <source>
        <dbReference type="EMBL" id="MFC4108835.1"/>
    </source>
</evidence>
<keyword evidence="9" id="KW-1185">Reference proteome</keyword>
<keyword evidence="5 6" id="KW-0472">Membrane</keyword>
<dbReference type="InterPro" id="IPR038766">
    <property type="entry name" value="Membrane_comp_ABC_pdt"/>
</dbReference>
<feature type="transmembrane region" description="Helical" evidence="6">
    <location>
        <begin position="487"/>
        <end position="509"/>
    </location>
</feature>
<accession>A0ABV8KRR2</accession>
<keyword evidence="2" id="KW-1003">Cell membrane</keyword>
<gene>
    <name evidence="8" type="ORF">ACFOX0_23250</name>
</gene>
<keyword evidence="3 6" id="KW-0812">Transmembrane</keyword>
<feature type="transmembrane region" description="Helical" evidence="6">
    <location>
        <begin position="407"/>
        <end position="426"/>
    </location>
</feature>
<feature type="transmembrane region" description="Helical" evidence="6">
    <location>
        <begin position="723"/>
        <end position="743"/>
    </location>
</feature>
<dbReference type="Proteomes" id="UP001595868">
    <property type="component" value="Unassembled WGS sequence"/>
</dbReference>
<dbReference type="InterPro" id="IPR003838">
    <property type="entry name" value="ABC3_permease_C"/>
</dbReference>
<evidence type="ECO:0000313" key="9">
    <source>
        <dbReference type="Proteomes" id="UP001595868"/>
    </source>
</evidence>
<feature type="domain" description="ABC3 transporter permease C-terminal" evidence="7">
    <location>
        <begin position="267"/>
        <end position="387"/>
    </location>
</feature>
<evidence type="ECO:0000259" key="7">
    <source>
        <dbReference type="Pfam" id="PF02687"/>
    </source>
</evidence>
<evidence type="ECO:0000256" key="6">
    <source>
        <dbReference type="SAM" id="Phobius"/>
    </source>
</evidence>
<feature type="transmembrane region" description="Helical" evidence="6">
    <location>
        <begin position="317"/>
        <end position="338"/>
    </location>
</feature>
<evidence type="ECO:0000256" key="5">
    <source>
        <dbReference type="ARBA" id="ARBA00023136"/>
    </source>
</evidence>
<dbReference type="Pfam" id="PF02687">
    <property type="entry name" value="FtsX"/>
    <property type="match status" value="2"/>
</dbReference>
<organism evidence="8 9">
    <name type="scientific">Micromonospora zhanjiangensis</name>
    <dbReference type="NCBI Taxonomy" id="1522057"/>
    <lineage>
        <taxon>Bacteria</taxon>
        <taxon>Bacillati</taxon>
        <taxon>Actinomycetota</taxon>
        <taxon>Actinomycetes</taxon>
        <taxon>Micromonosporales</taxon>
        <taxon>Micromonosporaceae</taxon>
        <taxon>Micromonospora</taxon>
    </lineage>
</organism>
<sequence>MWRISQRMLRHHRLAFIGSFVAILFGVILVQACAGLAETGIRAAASPQRYAAAPVVVVGDRGIRIAAPGGNEYDTVSLGQPVQVPPDVAGRLSRVAGVARAVEVVTGPIAVIRGSEVVLPSAVALDWRTAELAPYHIAAGTEPRPGGVVIDKRTADELGARPGSPITLQSRGVTRGFTVAGLAGGTDGAEAPVFFTGDDLTSFVGPAPVTAVGVLLTEGAAPERVADDIRTALKGTAVEVLTGDDRGGAESTQVVADASDLVALGSVIGAMAAMIVMFLVTAMTGVSLQNRRRELAVLRAVGAAPQQVRSLLLSETLTVATAAGILGCLIGSLLGRWLLRALTGLGFAPAQIEYRQSWITVLISLGIGTVTATVAALVGTRRIVRSAPLHDLADTAVPRRWLSWPRLLVALLFAAGGVALMIVTMSVMEGEFIAATAGPTFLLWAVTVALLGPPLAQGVLRLVGPAARAMAGFAGRMAVRNAKASPVRFAAVVTPIMLASSFILSNYYLQTTVDDSTIRSHARSTVADFVLTSATAATTSGLADRVRAVTGVRGAAEAVNTVGFVREPRDSSQQDDGYIVTGIEGAHAAAVMTPPSAGSLTALRGSTVALTERHADRLGLHLGGTLRLTMDDGADLTLQVVALFQAAPGADSILLPVDVAAAHTPSRRPDTILVRAAPDADKDALARNLRDVTAAEPGVVVADRSALTAQLEEQLRRGSAVNYLLLGLIAAYTVIAVVNTLATETLRRRREFALQRLVGADRRNVLLMVGVEAVLATTVGLVLGTLVSLTTLIPLSRALTGSLLPTGPVLTTAAVVAGAFALSVATALTAGRAAVAGRPVDDLATE</sequence>
<dbReference type="PANTHER" id="PTHR30287">
    <property type="entry name" value="MEMBRANE COMPONENT OF PREDICTED ABC SUPERFAMILY METABOLITE UPTAKE TRANSPORTER"/>
    <property type="match status" value="1"/>
</dbReference>
<evidence type="ECO:0000256" key="2">
    <source>
        <dbReference type="ARBA" id="ARBA00022475"/>
    </source>
</evidence>
<dbReference type="RefSeq" id="WP_377549582.1">
    <property type="nucleotide sequence ID" value="NZ_JBHSBN010000018.1"/>
</dbReference>
<evidence type="ECO:0000256" key="3">
    <source>
        <dbReference type="ARBA" id="ARBA00022692"/>
    </source>
</evidence>
<evidence type="ECO:0000256" key="4">
    <source>
        <dbReference type="ARBA" id="ARBA00022989"/>
    </source>
</evidence>
<feature type="transmembrane region" description="Helical" evidence="6">
    <location>
        <begin position="432"/>
        <end position="452"/>
    </location>
</feature>
<feature type="transmembrane region" description="Helical" evidence="6">
    <location>
        <begin position="809"/>
        <end position="828"/>
    </location>
</feature>
<keyword evidence="4 6" id="KW-1133">Transmembrane helix</keyword>